<name>A0A4Q5JAQ5_9ACTN</name>
<feature type="domain" description="CHAD" evidence="2">
    <location>
        <begin position="206"/>
        <end position="490"/>
    </location>
</feature>
<organism evidence="3 4">
    <name type="scientific">Nocardioides iriomotensis</name>
    <dbReference type="NCBI Taxonomy" id="715784"/>
    <lineage>
        <taxon>Bacteria</taxon>
        <taxon>Bacillati</taxon>
        <taxon>Actinomycetota</taxon>
        <taxon>Actinomycetes</taxon>
        <taxon>Propionibacteriales</taxon>
        <taxon>Nocardioidaceae</taxon>
        <taxon>Nocardioides</taxon>
    </lineage>
</organism>
<dbReference type="InterPro" id="IPR023577">
    <property type="entry name" value="CYTH_domain"/>
</dbReference>
<dbReference type="InterPro" id="IPR033469">
    <property type="entry name" value="CYTH-like_dom_sf"/>
</dbReference>
<dbReference type="RefSeq" id="WP_129985192.1">
    <property type="nucleotide sequence ID" value="NZ_SDPU01000008.1"/>
</dbReference>
<evidence type="ECO:0000313" key="3">
    <source>
        <dbReference type="EMBL" id="RYU15118.1"/>
    </source>
</evidence>
<evidence type="ECO:0000259" key="1">
    <source>
        <dbReference type="PROSITE" id="PS51707"/>
    </source>
</evidence>
<sequence>MTHVLEIEQKYDATGDLPALDELPDAAATVHDTGITELTAVYFDTHDLDLRTAGISLRRREGGGDEGWHLKLPMGRDRRLEVRVPLSRGIRTVPKELRSAVLAYTQGSTLTPIAVIETVRRSVHVLDLDGSVLAEVVDDQVTAGDLAWREWEVELGTGDERLLAAVAARLRDAGARRSKVGSKLERVVGTGVRERPERPVHKVGRKSPAANLVRERLATLVDAIPARDISVRRNLPDGVHRLRVTIRRIRQLLASFEPLLDPSEVQWFRGELKWLADCLGAARDAEVVSARLKGLLADQSDESGAPAAARAVQREMTRRYREAHRAAVVAMESQRYLELLAALRGYAEEPSFRKRAAKPTKRVLPGIVDRDVARLEKRLRRLGDPADPDYVERLHEARKAAKRVRYLAEACRPVYGKPARRSAREMKAFQSYVGEHQDVAMTRTALRVIAAQTDPAGRVAFVLGRVDVVEEQAAASVVRGLGRAWKQAEVSRIRKWAR</sequence>
<comment type="caution">
    <text evidence="3">The sequence shown here is derived from an EMBL/GenBank/DDBJ whole genome shotgun (WGS) entry which is preliminary data.</text>
</comment>
<dbReference type="SMART" id="SM01118">
    <property type="entry name" value="CYTH"/>
    <property type="match status" value="1"/>
</dbReference>
<proteinExistence type="predicted"/>
<protein>
    <submittedName>
        <fullName evidence="3">CYTH and CHAD domain-containing protein</fullName>
    </submittedName>
</protein>
<dbReference type="EMBL" id="SDPU01000008">
    <property type="protein sequence ID" value="RYU15118.1"/>
    <property type="molecule type" value="Genomic_DNA"/>
</dbReference>
<keyword evidence="4" id="KW-1185">Reference proteome</keyword>
<reference evidence="3 4" key="1">
    <citation type="submission" date="2019-01" db="EMBL/GenBank/DDBJ databases">
        <title>Nocardioides guangzhouensis sp. nov., an actinobacterium isolated from soil.</title>
        <authorList>
            <person name="Fu Y."/>
            <person name="Cai Y."/>
            <person name="Lin Z."/>
            <person name="Chen P."/>
        </authorList>
    </citation>
    <scope>NUCLEOTIDE SEQUENCE [LARGE SCALE GENOMIC DNA]</scope>
    <source>
        <strain evidence="3 4">NBRC 105384</strain>
    </source>
</reference>
<dbReference type="PANTHER" id="PTHR39339">
    <property type="entry name" value="SLR1444 PROTEIN"/>
    <property type="match status" value="1"/>
</dbReference>
<dbReference type="SUPFAM" id="SSF55154">
    <property type="entry name" value="CYTH-like phosphatases"/>
    <property type="match status" value="1"/>
</dbReference>
<dbReference type="InterPro" id="IPR038186">
    <property type="entry name" value="CHAD_dom_sf"/>
</dbReference>
<dbReference type="Pfam" id="PF05235">
    <property type="entry name" value="CHAD"/>
    <property type="match status" value="1"/>
</dbReference>
<dbReference type="Gene3D" id="2.40.320.10">
    <property type="entry name" value="Hypothetical Protein Pfu-838710-001"/>
    <property type="match status" value="1"/>
</dbReference>
<evidence type="ECO:0000259" key="2">
    <source>
        <dbReference type="PROSITE" id="PS51708"/>
    </source>
</evidence>
<evidence type="ECO:0000313" key="4">
    <source>
        <dbReference type="Proteomes" id="UP000291189"/>
    </source>
</evidence>
<dbReference type="InterPro" id="IPR007899">
    <property type="entry name" value="CHAD_dom"/>
</dbReference>
<gene>
    <name evidence="3" type="ORF">ETU37_01940</name>
</gene>
<dbReference type="Gene3D" id="1.40.20.10">
    <property type="entry name" value="CHAD domain"/>
    <property type="match status" value="1"/>
</dbReference>
<dbReference type="SMART" id="SM00880">
    <property type="entry name" value="CHAD"/>
    <property type="match status" value="1"/>
</dbReference>
<dbReference type="Proteomes" id="UP000291189">
    <property type="component" value="Unassembled WGS sequence"/>
</dbReference>
<feature type="domain" description="CYTH" evidence="1">
    <location>
        <begin position="4"/>
        <end position="194"/>
    </location>
</feature>
<dbReference type="AlphaFoldDB" id="A0A4Q5JAQ5"/>
<dbReference type="Pfam" id="PF01928">
    <property type="entry name" value="CYTH"/>
    <property type="match status" value="1"/>
</dbReference>
<dbReference type="OrthoDB" id="9777271at2"/>
<dbReference type="PROSITE" id="PS51708">
    <property type="entry name" value="CHAD"/>
    <property type="match status" value="1"/>
</dbReference>
<accession>A0A4Q5JAQ5</accession>
<dbReference type="CDD" id="cd07374">
    <property type="entry name" value="CYTH-like_Pase"/>
    <property type="match status" value="1"/>
</dbReference>
<dbReference type="PROSITE" id="PS51707">
    <property type="entry name" value="CYTH"/>
    <property type="match status" value="1"/>
</dbReference>
<dbReference type="PANTHER" id="PTHR39339:SF1">
    <property type="entry name" value="CHAD DOMAIN-CONTAINING PROTEIN"/>
    <property type="match status" value="1"/>
</dbReference>